<dbReference type="PANTHER" id="PTHR13285">
    <property type="entry name" value="ACYLTRANSFERASE"/>
    <property type="match status" value="1"/>
</dbReference>
<feature type="transmembrane region" description="Helical" evidence="8">
    <location>
        <begin position="189"/>
        <end position="212"/>
    </location>
</feature>
<gene>
    <name evidence="9" type="ORF">H8D96_13575</name>
</gene>
<keyword evidence="7" id="KW-0808">Transferase</keyword>
<dbReference type="PANTHER" id="PTHR13285:SF18">
    <property type="entry name" value="PROTEIN-CYSTEINE N-PALMITOYLTRANSFERASE RASP"/>
    <property type="match status" value="1"/>
</dbReference>
<evidence type="ECO:0000313" key="10">
    <source>
        <dbReference type="Proteomes" id="UP000605201"/>
    </source>
</evidence>
<evidence type="ECO:0000256" key="4">
    <source>
        <dbReference type="ARBA" id="ARBA00022692"/>
    </source>
</evidence>
<feature type="transmembrane region" description="Helical" evidence="8">
    <location>
        <begin position="329"/>
        <end position="346"/>
    </location>
</feature>
<evidence type="ECO:0000256" key="8">
    <source>
        <dbReference type="SAM" id="Phobius"/>
    </source>
</evidence>
<proteinExistence type="inferred from homology"/>
<evidence type="ECO:0000256" key="1">
    <source>
        <dbReference type="ARBA" id="ARBA00004651"/>
    </source>
</evidence>
<feature type="transmembrane region" description="Helical" evidence="8">
    <location>
        <begin position="110"/>
        <end position="130"/>
    </location>
</feature>
<dbReference type="InterPro" id="IPR051085">
    <property type="entry name" value="MB_O-acyltransferase"/>
</dbReference>
<dbReference type="GO" id="GO:0016746">
    <property type="term" value="F:acyltransferase activity"/>
    <property type="evidence" value="ECO:0007669"/>
    <property type="project" value="UniProtKB-KW"/>
</dbReference>
<evidence type="ECO:0000256" key="6">
    <source>
        <dbReference type="ARBA" id="ARBA00023136"/>
    </source>
</evidence>
<organism evidence="9 10">
    <name type="scientific">Candidatus Desulfatibia vada</name>
    <dbReference type="NCBI Taxonomy" id="2841696"/>
    <lineage>
        <taxon>Bacteria</taxon>
        <taxon>Pseudomonadati</taxon>
        <taxon>Thermodesulfobacteriota</taxon>
        <taxon>Desulfobacteria</taxon>
        <taxon>Desulfobacterales</taxon>
        <taxon>Desulfobacterales incertae sedis</taxon>
        <taxon>Candidatus Desulfatibia</taxon>
    </lineage>
</organism>
<feature type="transmembrane region" description="Helical" evidence="8">
    <location>
        <begin position="469"/>
        <end position="491"/>
    </location>
</feature>
<feature type="transmembrane region" description="Helical" evidence="8">
    <location>
        <begin position="36"/>
        <end position="56"/>
    </location>
</feature>
<dbReference type="PIRSF" id="PIRSF500217">
    <property type="entry name" value="AlgI"/>
    <property type="match status" value="1"/>
</dbReference>
<feature type="transmembrane region" description="Helical" evidence="8">
    <location>
        <begin position="6"/>
        <end position="24"/>
    </location>
</feature>
<dbReference type="AlphaFoldDB" id="A0A8J6TT52"/>
<feature type="transmembrane region" description="Helical" evidence="8">
    <location>
        <begin position="76"/>
        <end position="98"/>
    </location>
</feature>
<feature type="transmembrane region" description="Helical" evidence="8">
    <location>
        <begin position="430"/>
        <end position="448"/>
    </location>
</feature>
<keyword evidence="4 8" id="KW-0812">Transmembrane</keyword>
<evidence type="ECO:0000256" key="3">
    <source>
        <dbReference type="ARBA" id="ARBA00022475"/>
    </source>
</evidence>
<sequence>MSFNSFQFLIFFPSVVGLYFLIPYRFRWILLLAASYYFYMCWKVEYIFLIIASTMIDYFTGIMMGREEDKRKRKKYLIISLSGNLGLLFAFKYFNFFNDSFRTVFNEFNIFYNVSAFNVLLPVGISFYTFQTLSYAIDVYQGRKEPERHLGIFALYVSFFPQLVAGPIERSTRLLPQFYKKHDFDYRRVTFGLQLMLWGFFKKVVIADRLAVVVNQVYNNPTDYTGITLIIATYFFAFQIYCDFSGYSDIAIGAAQVLGYDLMKNFNRPYFSKSIGEFWRRWHISLSTWFRDYLYFPLGGNRVSTARWYYNIMVVFIISGLWHGANWTFIIWGSLHGIYYLCSLWLKHFGVKLSNLFNLNRYPLIQKFIKVFITFHLVTFAWIFFRSNSVSDAFYIVTHLFDNLGYFILHINALGSGKELIGGDLGLGKLELIVSAMLIISMEITHLIQRKRSIRELIAEKAIWIRWPAYYTIIFGTLLLGKYGVQDFIYFQF</sequence>
<evidence type="ECO:0000256" key="2">
    <source>
        <dbReference type="ARBA" id="ARBA00010323"/>
    </source>
</evidence>
<keyword evidence="5 8" id="KW-1133">Transmembrane helix</keyword>
<evidence type="ECO:0000256" key="7">
    <source>
        <dbReference type="PIRNR" id="PIRNR016636"/>
    </source>
</evidence>
<dbReference type="EMBL" id="JACNIG010000255">
    <property type="protein sequence ID" value="MBC8432935.1"/>
    <property type="molecule type" value="Genomic_DNA"/>
</dbReference>
<feature type="transmembrane region" description="Helical" evidence="8">
    <location>
        <begin position="367"/>
        <end position="385"/>
    </location>
</feature>
<evidence type="ECO:0000256" key="5">
    <source>
        <dbReference type="ARBA" id="ARBA00022989"/>
    </source>
</evidence>
<keyword evidence="7" id="KW-0012">Acyltransferase</keyword>
<keyword evidence="3 7" id="KW-1003">Cell membrane</keyword>
<reference evidence="9 10" key="1">
    <citation type="submission" date="2020-08" db="EMBL/GenBank/DDBJ databases">
        <title>Bridging the membrane lipid divide: bacteria of the FCB group superphylum have the potential to synthesize archaeal ether lipids.</title>
        <authorList>
            <person name="Villanueva L."/>
            <person name="Von Meijenfeldt F.A.B."/>
            <person name="Westbye A.B."/>
            <person name="Yadav S."/>
            <person name="Hopmans E.C."/>
            <person name="Dutilh B.E."/>
            <person name="Sinninghe Damste J.S."/>
        </authorList>
    </citation>
    <scope>NUCLEOTIDE SEQUENCE [LARGE SCALE GENOMIC DNA]</scope>
    <source>
        <strain evidence="9">NIOZ-UU17</strain>
    </source>
</reference>
<dbReference type="InterPro" id="IPR024194">
    <property type="entry name" value="Ac/AlaTfrase_AlgI/DltB"/>
</dbReference>
<comment type="similarity">
    <text evidence="2 7">Belongs to the membrane-bound acyltransferase family.</text>
</comment>
<comment type="subcellular location">
    <subcellularLocation>
        <location evidence="1">Cell membrane</location>
        <topology evidence="1">Multi-pass membrane protein</topology>
    </subcellularLocation>
</comment>
<comment type="caution">
    <text evidence="9">The sequence shown here is derived from an EMBL/GenBank/DDBJ whole genome shotgun (WGS) entry which is preliminary data.</text>
</comment>
<dbReference type="GO" id="GO:0005886">
    <property type="term" value="C:plasma membrane"/>
    <property type="evidence" value="ECO:0007669"/>
    <property type="project" value="UniProtKB-SubCell"/>
</dbReference>
<name>A0A8J6TT52_9BACT</name>
<protein>
    <submittedName>
        <fullName evidence="9">MBOAT family protein</fullName>
    </submittedName>
</protein>
<dbReference type="Pfam" id="PF03062">
    <property type="entry name" value="MBOAT"/>
    <property type="match status" value="1"/>
</dbReference>
<dbReference type="Proteomes" id="UP000605201">
    <property type="component" value="Unassembled WGS sequence"/>
</dbReference>
<dbReference type="PIRSF" id="PIRSF016636">
    <property type="entry name" value="AlgI_DltB"/>
    <property type="match status" value="1"/>
</dbReference>
<keyword evidence="6 7" id="KW-0472">Membrane</keyword>
<dbReference type="GO" id="GO:0042121">
    <property type="term" value="P:alginic acid biosynthetic process"/>
    <property type="evidence" value="ECO:0007669"/>
    <property type="project" value="InterPro"/>
</dbReference>
<feature type="transmembrane region" description="Helical" evidence="8">
    <location>
        <begin position="308"/>
        <end position="323"/>
    </location>
</feature>
<evidence type="ECO:0000313" key="9">
    <source>
        <dbReference type="EMBL" id="MBC8432935.1"/>
    </source>
</evidence>
<dbReference type="InterPro" id="IPR004299">
    <property type="entry name" value="MBOAT_fam"/>
</dbReference>
<dbReference type="InterPro" id="IPR028362">
    <property type="entry name" value="AlgI"/>
</dbReference>
<accession>A0A8J6TT52</accession>
<feature type="transmembrane region" description="Helical" evidence="8">
    <location>
        <begin position="224"/>
        <end position="242"/>
    </location>
</feature>